<organism evidence="1 2">
    <name type="scientific">Plectus sambesii</name>
    <dbReference type="NCBI Taxonomy" id="2011161"/>
    <lineage>
        <taxon>Eukaryota</taxon>
        <taxon>Metazoa</taxon>
        <taxon>Ecdysozoa</taxon>
        <taxon>Nematoda</taxon>
        <taxon>Chromadorea</taxon>
        <taxon>Plectida</taxon>
        <taxon>Plectina</taxon>
        <taxon>Plectoidea</taxon>
        <taxon>Plectidae</taxon>
        <taxon>Plectus</taxon>
    </lineage>
</organism>
<evidence type="ECO:0000313" key="1">
    <source>
        <dbReference type="Proteomes" id="UP000887566"/>
    </source>
</evidence>
<dbReference type="AlphaFoldDB" id="A0A914UWJ5"/>
<dbReference type="WBParaSite" id="PSAMB.scaffold1317size50867.g12369.t1">
    <property type="protein sequence ID" value="PSAMB.scaffold1317size50867.g12369.t1"/>
    <property type="gene ID" value="PSAMB.scaffold1317size50867.g12369"/>
</dbReference>
<accession>A0A914UWJ5</accession>
<sequence>MRPMRAHASSGKAHLIVVIARGGAACVHRVAPIGRAWLPSAALGDGRLFRLLLRPLASTANRDSKWAVSHYATDCCLSVLKRRRRPSTAIAPGALTSIRRRRCGRSRRMARLPNSPTSTGSRSARFRKQLRDLGDMFVELLFRRRPHSANSNTRSAKSWHAGFYVEHNNNLLPSKAACMSAYGLMLDCAKDWPFIDDDDIDEYLEVY</sequence>
<dbReference type="Proteomes" id="UP000887566">
    <property type="component" value="Unplaced"/>
</dbReference>
<reference evidence="2" key="1">
    <citation type="submission" date="2022-11" db="UniProtKB">
        <authorList>
            <consortium name="WormBaseParasite"/>
        </authorList>
    </citation>
    <scope>IDENTIFICATION</scope>
</reference>
<keyword evidence="1" id="KW-1185">Reference proteome</keyword>
<protein>
    <submittedName>
        <fullName evidence="2">Uncharacterized protein</fullName>
    </submittedName>
</protein>
<proteinExistence type="predicted"/>
<evidence type="ECO:0000313" key="2">
    <source>
        <dbReference type="WBParaSite" id="PSAMB.scaffold1317size50867.g12369.t1"/>
    </source>
</evidence>
<name>A0A914UWJ5_9BILA</name>